<feature type="region of interest" description="Disordered" evidence="1">
    <location>
        <begin position="223"/>
        <end position="243"/>
    </location>
</feature>
<protein>
    <submittedName>
        <fullName evidence="2">Uncharacterized protein</fullName>
    </submittedName>
</protein>
<dbReference type="STRING" id="50376.A0A517LHR7"/>
<accession>A0A517LHR7</accession>
<name>A0A517LHR7_9PEZI</name>
<gene>
    <name evidence="2" type="ORF">FKW77_008459</name>
</gene>
<keyword evidence="3" id="KW-1185">Reference proteome</keyword>
<evidence type="ECO:0000313" key="3">
    <source>
        <dbReference type="Proteomes" id="UP000316270"/>
    </source>
</evidence>
<sequence length="452" mass="50798">MLDRFIPSKFRAQKRFSSYTQFDTEKETGGLRKAAQKVPREKKMPSLEEYSDGYPCYVPYYAQPASKSATNVSKGSKSHAQPNVSSRQSRRKSATIESSYLPLPYVKPRSTTPSAQGRMMLRKDSGISFPSPKESSMQQPEDGKFRPISLRLLPSLPKAVQPHVRNELQRRSSPTRSGRCEDLSSKPTCFSPLSLQSPATSAPAVQRASTWPIERKVDEPIITVKEEEKAEEKEQEQGKESEEDMYRLTLLTTPSLTDQATKLYPHLLTISSPAPSANITLFSTLPVAQSAEIKAQLSLLSDRMKAFEVSTGSPRKTHTGQIHLSVSQGEREIRRLFASLRTGWWTFLSDSDRTYQGVGWPLFDVRDDIDTRVIDDISKALGQMGEVKGWATGLCLWRKEREAWVVAKEYHFASDIRMVDGSVKLRVRSLMLPRQEALALRTALNVGRPVSV</sequence>
<proteinExistence type="predicted"/>
<dbReference type="AlphaFoldDB" id="A0A517LHR7"/>
<reference evidence="2 3" key="1">
    <citation type="submission" date="2019-07" db="EMBL/GenBank/DDBJ databases">
        <title>Finished genome of Venturia effusa.</title>
        <authorList>
            <person name="Young C.A."/>
            <person name="Cox M.P."/>
            <person name="Ganley A.R.D."/>
            <person name="David W.J."/>
        </authorList>
    </citation>
    <scope>NUCLEOTIDE SEQUENCE [LARGE SCALE GENOMIC DNA]</scope>
    <source>
        <strain evidence="3">albino</strain>
    </source>
</reference>
<evidence type="ECO:0000256" key="1">
    <source>
        <dbReference type="SAM" id="MobiDB-lite"/>
    </source>
</evidence>
<dbReference type="EMBL" id="CP042196">
    <property type="protein sequence ID" value="QDS75178.1"/>
    <property type="molecule type" value="Genomic_DNA"/>
</dbReference>
<feature type="region of interest" description="Disordered" evidence="1">
    <location>
        <begin position="160"/>
        <end position="187"/>
    </location>
</feature>
<dbReference type="Proteomes" id="UP000316270">
    <property type="component" value="Chromosome 12"/>
</dbReference>
<feature type="region of interest" description="Disordered" evidence="1">
    <location>
        <begin position="17"/>
        <end position="50"/>
    </location>
</feature>
<feature type="compositionally biased region" description="Polar residues" evidence="1">
    <location>
        <begin position="67"/>
        <end position="87"/>
    </location>
</feature>
<feature type="region of interest" description="Disordered" evidence="1">
    <location>
        <begin position="67"/>
        <end position="145"/>
    </location>
</feature>
<organism evidence="2 3">
    <name type="scientific">Venturia effusa</name>
    <dbReference type="NCBI Taxonomy" id="50376"/>
    <lineage>
        <taxon>Eukaryota</taxon>
        <taxon>Fungi</taxon>
        <taxon>Dikarya</taxon>
        <taxon>Ascomycota</taxon>
        <taxon>Pezizomycotina</taxon>
        <taxon>Dothideomycetes</taxon>
        <taxon>Pleosporomycetidae</taxon>
        <taxon>Venturiales</taxon>
        <taxon>Venturiaceae</taxon>
        <taxon>Venturia</taxon>
    </lineage>
</organism>
<dbReference type="OrthoDB" id="5364416at2759"/>
<evidence type="ECO:0000313" key="2">
    <source>
        <dbReference type="EMBL" id="QDS75178.1"/>
    </source>
</evidence>